<dbReference type="GO" id="GO:0000502">
    <property type="term" value="C:proteasome complex"/>
    <property type="evidence" value="ECO:0007669"/>
    <property type="project" value="UniProtKB-ARBA"/>
</dbReference>
<dbReference type="CDD" id="cd19481">
    <property type="entry name" value="RecA-like_protease"/>
    <property type="match status" value="2"/>
</dbReference>
<dbReference type="Gene3D" id="1.10.8.60">
    <property type="match status" value="2"/>
</dbReference>
<protein>
    <recommendedName>
        <fullName evidence="4">AAA+ ATPase domain-containing protein</fullName>
    </recommendedName>
</protein>
<dbReference type="PROSITE" id="PS00674">
    <property type="entry name" value="AAA"/>
    <property type="match status" value="2"/>
</dbReference>
<dbReference type="Gene3D" id="3.40.395.10">
    <property type="entry name" value="Adenoviral Proteinase, Chain A"/>
    <property type="match status" value="1"/>
</dbReference>
<keyword evidence="2" id="KW-0547">Nucleotide-binding</keyword>
<accession>A0ABD0UXN6</accession>
<dbReference type="InterPro" id="IPR003959">
    <property type="entry name" value="ATPase_AAA_core"/>
</dbReference>
<keyword evidence="6" id="KW-1185">Reference proteome</keyword>
<sequence>MRRAAATLSRLARTGAAVTNAAGRSSNPYCRFAPRFLTLVEQQRYRDYSSGTTSSSPCFSSLLPTVFAAGAVGVASVDASFADSGEKLAAGERQRLEELLKSRGMQRGSYPPFTVDVRGPKVAVKFKVPPSCDVSRLIVDIVSLLGLKAEHRGGGSEMILHAWDSAAAWQLTLRSPEKMTSNDGKEFYDEMNKPEDDFCEIEFIKEGSFTLKELDAFVRVLKLAGMRDVKKAARKNPGGYRSPPSLEKSVSALEAMGVRVYGVDEIFGVPMEGMVSWDNIAGYDQQKREIEDTILLALQRPEVYDEIARGTRSKFESNRPRAVLFEGPPGTGKTSCARVIAKQAGVPMLYVPLEVVMSKYYGESERLFGNVFSLANDLPDGAIVFLDEVDSFAVTRDSEMHEATRRILSVLLRQIDGFEQEKRVLVIAATNRKQDLDPALISRFDSIIAFGLPDHQTRAEIAAQYAKHLKESELAQFASVTEDMSGRDIKDVCLQAERHWASKLIRGQVANNSTEARLPPLEEYIKSAKQRQEAQLTTQDMNKSSVFMMRELHVSMNQTQRVRLQAAFQHLSDIGSQASSGLLVSVSDTIPVNNEDGILNEDVIFSTGNVILNRRDMDHILLDDCLDNFHIDAYAFFVDRKAKAIPAIYQPYLYISPMHRILNDYKDPSDLYIKHINKETLRRIHLLIIPIIHNNHWTLLVGRMKKRVWKLYDSLPNPQHKDICVTVKDGMRRAAATLSRLARTGAAVTNAAGRSSNPYCRFAPRFLTLVEQQRYRDYSSGTTSSSPCFSSLLPTVFAAGAVGMASVDASFADSGEKLAAGERQRLEDLLKSRGMQRGSYPPFTVDVRGPKVAVKFKVPPSCDVSRLVVDIVSLLGLKAEHQGGGSEMILHAWDSAAAWQLTLRSPEKMTRNDGKEFYDEMNKPEDDFCVLIFEPLLGSEYCEIEFIKEGSFTLKELDAFVRVLKLAGMRDVKKALRKNPGGYKSSPSLEKSVSALEAMGVRVYGVDEIFGVPMEGVVSWDNIAGYDQQKREIEDTILLALQHPEVYDEIARGTRSKFESNRPRAVLFEGTGKTSCARGVPMLYVPLEVVMSKYYGESERLFGNVFSLANDLPDGAIVFLDEVDSFAVTRDSEMHEATRRILSVLLRQIDGFEQEKRVLVVAATNRKQDLDPALISRFDSIIAFGLPDHQTRAEIAAQYAKHLKESELVQFASVTEDMSGRDIKDVCLQAERHWASKLIRGQVANNSTEARLPPLEEYIKSAKQRQEAQLTTQDMNKSSVFVWKPRALA</sequence>
<dbReference type="InterPro" id="IPR038765">
    <property type="entry name" value="Papain-like_cys_pep_sf"/>
</dbReference>
<gene>
    <name evidence="5" type="ORF">M5K25_015624</name>
</gene>
<evidence type="ECO:0000313" key="5">
    <source>
        <dbReference type="EMBL" id="KAL0915222.1"/>
    </source>
</evidence>
<reference evidence="5 6" key="1">
    <citation type="journal article" date="2024" name="Plant Biotechnol. J.">
        <title>Dendrobium thyrsiflorum genome and its molecular insights into genes involved in important horticultural traits.</title>
        <authorList>
            <person name="Chen B."/>
            <person name="Wang J.Y."/>
            <person name="Zheng P.J."/>
            <person name="Li K.L."/>
            <person name="Liang Y.M."/>
            <person name="Chen X.F."/>
            <person name="Zhang C."/>
            <person name="Zhao X."/>
            <person name="He X."/>
            <person name="Zhang G.Q."/>
            <person name="Liu Z.J."/>
            <person name="Xu Q."/>
        </authorList>
    </citation>
    <scope>NUCLEOTIDE SEQUENCE [LARGE SCALE GENOMIC DNA]</scope>
    <source>
        <strain evidence="5">GZMU011</strain>
    </source>
</reference>
<dbReference type="InterPro" id="IPR027417">
    <property type="entry name" value="P-loop_NTPase"/>
</dbReference>
<organism evidence="5 6">
    <name type="scientific">Dendrobium thyrsiflorum</name>
    <name type="common">Pinecone-like raceme dendrobium</name>
    <name type="synonym">Orchid</name>
    <dbReference type="NCBI Taxonomy" id="117978"/>
    <lineage>
        <taxon>Eukaryota</taxon>
        <taxon>Viridiplantae</taxon>
        <taxon>Streptophyta</taxon>
        <taxon>Embryophyta</taxon>
        <taxon>Tracheophyta</taxon>
        <taxon>Spermatophyta</taxon>
        <taxon>Magnoliopsida</taxon>
        <taxon>Liliopsida</taxon>
        <taxon>Asparagales</taxon>
        <taxon>Orchidaceae</taxon>
        <taxon>Epidendroideae</taxon>
        <taxon>Malaxideae</taxon>
        <taxon>Dendrobiinae</taxon>
        <taxon>Dendrobium</taxon>
    </lineage>
</organism>
<name>A0ABD0UXN6_DENTH</name>
<feature type="domain" description="AAA+ ATPase" evidence="4">
    <location>
        <begin position="319"/>
        <end position="454"/>
    </location>
</feature>
<dbReference type="GO" id="GO:0005524">
    <property type="term" value="F:ATP binding"/>
    <property type="evidence" value="ECO:0007669"/>
    <property type="project" value="UniProtKB-KW"/>
</dbReference>
<dbReference type="Pfam" id="PF00004">
    <property type="entry name" value="AAA"/>
    <property type="match status" value="2"/>
</dbReference>
<comment type="caution">
    <text evidence="5">The sequence shown here is derived from an EMBL/GenBank/DDBJ whole genome shotgun (WGS) entry which is preliminary data.</text>
</comment>
<evidence type="ECO:0000256" key="3">
    <source>
        <dbReference type="ARBA" id="ARBA00022840"/>
    </source>
</evidence>
<evidence type="ECO:0000256" key="1">
    <source>
        <dbReference type="ARBA" id="ARBA00006914"/>
    </source>
</evidence>
<dbReference type="InterPro" id="IPR050221">
    <property type="entry name" value="26S_Proteasome_ATPase"/>
</dbReference>
<dbReference type="InterPro" id="IPR003960">
    <property type="entry name" value="ATPase_AAA_CS"/>
</dbReference>
<evidence type="ECO:0000256" key="2">
    <source>
        <dbReference type="ARBA" id="ARBA00022741"/>
    </source>
</evidence>
<evidence type="ECO:0000259" key="4">
    <source>
        <dbReference type="SMART" id="SM00382"/>
    </source>
</evidence>
<proteinExistence type="inferred from homology"/>
<dbReference type="Gene3D" id="3.40.50.300">
    <property type="entry name" value="P-loop containing nucleotide triphosphate hydrolases"/>
    <property type="match status" value="2"/>
</dbReference>
<dbReference type="SUPFAM" id="SSF54001">
    <property type="entry name" value="Cysteine proteinases"/>
    <property type="match status" value="1"/>
</dbReference>
<dbReference type="EMBL" id="JANQDX010000012">
    <property type="protein sequence ID" value="KAL0915222.1"/>
    <property type="molecule type" value="Genomic_DNA"/>
</dbReference>
<dbReference type="SUPFAM" id="SSF52540">
    <property type="entry name" value="P-loop containing nucleoside triphosphate hydrolases"/>
    <property type="match status" value="2"/>
</dbReference>
<dbReference type="Proteomes" id="UP001552299">
    <property type="component" value="Unassembled WGS sequence"/>
</dbReference>
<comment type="similarity">
    <text evidence="1">Belongs to the AAA ATPase family.</text>
</comment>
<dbReference type="PANTHER" id="PTHR23073">
    <property type="entry name" value="26S PROTEASOME REGULATORY SUBUNIT"/>
    <property type="match status" value="1"/>
</dbReference>
<dbReference type="InterPro" id="IPR003593">
    <property type="entry name" value="AAA+_ATPase"/>
</dbReference>
<keyword evidence="3" id="KW-0067">ATP-binding</keyword>
<dbReference type="SMART" id="SM00382">
    <property type="entry name" value="AAA"/>
    <property type="match status" value="2"/>
</dbReference>
<evidence type="ECO:0000313" key="6">
    <source>
        <dbReference type="Proteomes" id="UP001552299"/>
    </source>
</evidence>
<feature type="domain" description="AAA+ ATPase" evidence="4">
    <location>
        <begin position="1063"/>
        <end position="1188"/>
    </location>
</feature>